<evidence type="ECO:0000313" key="1">
    <source>
        <dbReference type="EMBL" id="KOF88477.1"/>
    </source>
</evidence>
<dbReference type="EMBL" id="KQ418181">
    <property type="protein sequence ID" value="KOF88477.1"/>
    <property type="molecule type" value="Genomic_DNA"/>
</dbReference>
<accession>A0A0L8HGW0</accession>
<name>A0A0L8HGW0_OCTBM</name>
<reference evidence="1" key="1">
    <citation type="submission" date="2015-07" db="EMBL/GenBank/DDBJ databases">
        <title>MeaNS - Measles Nucleotide Surveillance Program.</title>
        <authorList>
            <person name="Tran T."/>
            <person name="Druce J."/>
        </authorList>
    </citation>
    <scope>NUCLEOTIDE SEQUENCE</scope>
    <source>
        <strain evidence="1">UCB-OBI-ISO-001</strain>
        <tissue evidence="1">Gonad</tissue>
    </source>
</reference>
<sequence length="75" mass="8721">MEPYFMVQDKKALLFEPFFQLMNQSSELMVADARCSLFLTKLFWEAVCSFVKPTLLLPLLFSSLIFITCFHCSTL</sequence>
<gene>
    <name evidence="1" type="ORF">OCBIM_22014851mg</name>
</gene>
<protein>
    <submittedName>
        <fullName evidence="1">Uncharacterized protein</fullName>
    </submittedName>
</protein>
<organism evidence="1">
    <name type="scientific">Octopus bimaculoides</name>
    <name type="common">California two-spotted octopus</name>
    <dbReference type="NCBI Taxonomy" id="37653"/>
    <lineage>
        <taxon>Eukaryota</taxon>
        <taxon>Metazoa</taxon>
        <taxon>Spiralia</taxon>
        <taxon>Lophotrochozoa</taxon>
        <taxon>Mollusca</taxon>
        <taxon>Cephalopoda</taxon>
        <taxon>Coleoidea</taxon>
        <taxon>Octopodiformes</taxon>
        <taxon>Octopoda</taxon>
        <taxon>Incirrata</taxon>
        <taxon>Octopodidae</taxon>
        <taxon>Octopus</taxon>
    </lineage>
</organism>
<proteinExistence type="predicted"/>
<dbReference type="AlphaFoldDB" id="A0A0L8HGW0"/>